<dbReference type="GO" id="GO:0005737">
    <property type="term" value="C:cytoplasm"/>
    <property type="evidence" value="ECO:0007669"/>
    <property type="project" value="UniProtKB-SubCell"/>
</dbReference>
<dbReference type="Pfam" id="PF00754">
    <property type="entry name" value="F5_F8_type_C"/>
    <property type="match status" value="1"/>
</dbReference>
<evidence type="ECO:0000259" key="8">
    <source>
        <dbReference type="PROSITE" id="PS50022"/>
    </source>
</evidence>
<dbReference type="InterPro" id="IPR012334">
    <property type="entry name" value="Pectin_lyas_fold"/>
</dbReference>
<feature type="domain" description="F5/8 type C" evidence="8">
    <location>
        <begin position="1031"/>
        <end position="1183"/>
    </location>
</feature>
<feature type="signal peptide" evidence="7">
    <location>
        <begin position="1"/>
        <end position="37"/>
    </location>
</feature>
<evidence type="ECO:0000256" key="5">
    <source>
        <dbReference type="ARBA" id="ARBA00023273"/>
    </source>
</evidence>
<dbReference type="RefSeq" id="WP_133901722.1">
    <property type="nucleotide sequence ID" value="NZ_SOCP01000002.1"/>
</dbReference>
<feature type="domain" description="F5/8 type C" evidence="8">
    <location>
        <begin position="784"/>
        <end position="937"/>
    </location>
</feature>
<reference evidence="9 10" key="1">
    <citation type="submission" date="2019-03" db="EMBL/GenBank/DDBJ databases">
        <title>Genomic Encyclopedia of Archaeal and Bacterial Type Strains, Phase II (KMG-II): from individual species to whole genera.</title>
        <authorList>
            <person name="Goeker M."/>
        </authorList>
    </citation>
    <scope>NUCLEOTIDE SEQUENCE [LARGE SCALE GENOMIC DNA]</scope>
    <source>
        <strain evidence="9 10">DSM 45499</strain>
    </source>
</reference>
<keyword evidence="10" id="KW-1185">Reference proteome</keyword>
<feature type="region of interest" description="Disordered" evidence="6">
    <location>
        <begin position="935"/>
        <end position="965"/>
    </location>
</feature>
<dbReference type="Gene3D" id="2.60.120.260">
    <property type="entry name" value="Galactose-binding domain-like"/>
    <property type="match status" value="2"/>
</dbReference>
<gene>
    <name evidence="9" type="ORF">CLV71_102554</name>
</gene>
<dbReference type="PROSITE" id="PS50022">
    <property type="entry name" value="FA58C_3"/>
    <property type="match status" value="2"/>
</dbReference>
<comment type="subcellular location">
    <subcellularLocation>
        <location evidence="1">Cell projection</location>
        <location evidence="1">Cilium</location>
    </subcellularLocation>
    <subcellularLocation>
        <location evidence="2">Cytoplasm</location>
    </subcellularLocation>
</comment>
<dbReference type="InterPro" id="IPR008979">
    <property type="entry name" value="Galactose-bd-like_sf"/>
</dbReference>
<comment type="caution">
    <text evidence="9">The sequence shown here is derived from an EMBL/GenBank/DDBJ whole genome shotgun (WGS) entry which is preliminary data.</text>
</comment>
<dbReference type="EMBL" id="SOCP01000002">
    <property type="protein sequence ID" value="TDV56487.1"/>
    <property type="molecule type" value="Genomic_DNA"/>
</dbReference>
<dbReference type="Proteomes" id="UP000294927">
    <property type="component" value="Unassembled WGS sequence"/>
</dbReference>
<feature type="compositionally biased region" description="Polar residues" evidence="6">
    <location>
        <begin position="1057"/>
        <end position="1074"/>
    </location>
</feature>
<dbReference type="InterPro" id="IPR033801">
    <property type="entry name" value="CBM6-CBM35-CBM36-like_1"/>
</dbReference>
<evidence type="ECO:0000256" key="3">
    <source>
        <dbReference type="ARBA" id="ARBA00022490"/>
    </source>
</evidence>
<dbReference type="Pfam" id="PF22816">
    <property type="entry name" value="CatAgl_D2"/>
    <property type="match status" value="1"/>
</dbReference>
<dbReference type="PANTHER" id="PTHR45912">
    <property type="entry name" value="CILIA- AND FLAGELLA-ASSOCIATED PROTEIN 47"/>
    <property type="match status" value="1"/>
</dbReference>
<dbReference type="InterPro" id="IPR013783">
    <property type="entry name" value="Ig-like_fold"/>
</dbReference>
<dbReference type="GO" id="GO:0005975">
    <property type="term" value="P:carbohydrate metabolic process"/>
    <property type="evidence" value="ECO:0007669"/>
    <property type="project" value="UniProtKB-ARBA"/>
</dbReference>
<proteinExistence type="predicted"/>
<dbReference type="Gene3D" id="2.60.40.10">
    <property type="entry name" value="Immunoglobulins"/>
    <property type="match status" value="3"/>
</dbReference>
<evidence type="ECO:0000313" key="9">
    <source>
        <dbReference type="EMBL" id="TDV56487.1"/>
    </source>
</evidence>
<accession>A0A4R7W4D2</accession>
<dbReference type="PANTHER" id="PTHR45912:SF3">
    <property type="entry name" value="CILIA- AND FLAGELLA-ASSOCIATED PROTEIN 47"/>
    <property type="match status" value="1"/>
</dbReference>
<protein>
    <submittedName>
        <fullName evidence="9">ASPM-SPD-2-Hydin domain-containing protein</fullName>
    </submittedName>
</protein>
<keyword evidence="3" id="KW-0963">Cytoplasm</keyword>
<dbReference type="InterPro" id="IPR053879">
    <property type="entry name" value="HYDIN_VesB_CFA65-like_Ig"/>
</dbReference>
<dbReference type="OrthoDB" id="5476529at2"/>
<feature type="compositionally biased region" description="Low complexity" evidence="6">
    <location>
        <begin position="1035"/>
        <end position="1054"/>
    </location>
</feature>
<dbReference type="InterPro" id="IPR006626">
    <property type="entry name" value="PbH1"/>
</dbReference>
<dbReference type="Pfam" id="PF22633">
    <property type="entry name" value="F5_F8_type_C_2"/>
    <property type="match status" value="1"/>
</dbReference>
<dbReference type="InterPro" id="IPR055149">
    <property type="entry name" value="Agl_cat_D2"/>
</dbReference>
<evidence type="ECO:0000256" key="1">
    <source>
        <dbReference type="ARBA" id="ARBA00004138"/>
    </source>
</evidence>
<dbReference type="SUPFAM" id="SSF51126">
    <property type="entry name" value="Pectin lyase-like"/>
    <property type="match status" value="1"/>
</dbReference>
<organism evidence="9 10">
    <name type="scientific">Actinophytocola oryzae</name>
    <dbReference type="NCBI Taxonomy" id="502181"/>
    <lineage>
        <taxon>Bacteria</taxon>
        <taxon>Bacillati</taxon>
        <taxon>Actinomycetota</taxon>
        <taxon>Actinomycetes</taxon>
        <taxon>Pseudonocardiales</taxon>
        <taxon>Pseudonocardiaceae</taxon>
    </lineage>
</organism>
<name>A0A4R7W4D2_9PSEU</name>
<dbReference type="SMART" id="SM00231">
    <property type="entry name" value="FA58C"/>
    <property type="match status" value="2"/>
</dbReference>
<feature type="chain" id="PRO_5021001220" evidence="7">
    <location>
        <begin position="38"/>
        <end position="1183"/>
    </location>
</feature>
<dbReference type="Pfam" id="PF22544">
    <property type="entry name" value="HYDIN_VesB_CFA65-like_Ig"/>
    <property type="match status" value="2"/>
</dbReference>
<dbReference type="Pfam" id="PF22073">
    <property type="entry name" value="Cep192_D4"/>
    <property type="match status" value="1"/>
</dbReference>
<evidence type="ECO:0000256" key="7">
    <source>
        <dbReference type="SAM" id="SignalP"/>
    </source>
</evidence>
<evidence type="ECO:0000313" key="10">
    <source>
        <dbReference type="Proteomes" id="UP000294927"/>
    </source>
</evidence>
<dbReference type="Gene3D" id="2.160.20.10">
    <property type="entry name" value="Single-stranded right-handed beta-helix, Pectin lyase-like"/>
    <property type="match status" value="1"/>
</dbReference>
<dbReference type="SUPFAM" id="SSF49785">
    <property type="entry name" value="Galactose-binding domain-like"/>
    <property type="match status" value="2"/>
</dbReference>
<dbReference type="InterPro" id="IPR000421">
    <property type="entry name" value="FA58C"/>
</dbReference>
<dbReference type="Pfam" id="PF22815">
    <property type="entry name" value="CatAgl_D1"/>
    <property type="match status" value="1"/>
</dbReference>
<dbReference type="AlphaFoldDB" id="A0A4R7W4D2"/>
<feature type="compositionally biased region" description="Low complexity" evidence="6">
    <location>
        <begin position="936"/>
        <end position="955"/>
    </location>
</feature>
<evidence type="ECO:0000256" key="6">
    <source>
        <dbReference type="SAM" id="MobiDB-lite"/>
    </source>
</evidence>
<evidence type="ECO:0000256" key="4">
    <source>
        <dbReference type="ARBA" id="ARBA00023069"/>
    </source>
</evidence>
<dbReference type="NCBIfam" id="NF012200">
    <property type="entry name" value="choice_anch_D"/>
    <property type="match status" value="3"/>
</dbReference>
<dbReference type="InterPro" id="IPR011050">
    <property type="entry name" value="Pectin_lyase_fold/virulence"/>
</dbReference>
<feature type="region of interest" description="Disordered" evidence="6">
    <location>
        <begin position="1033"/>
        <end position="1074"/>
    </location>
</feature>
<keyword evidence="4" id="KW-0969">Cilium</keyword>
<dbReference type="CDD" id="cd14490">
    <property type="entry name" value="CBM6-CBM35-CBM36_like_1"/>
    <property type="match status" value="1"/>
</dbReference>
<keyword evidence="5" id="KW-0966">Cell projection</keyword>
<dbReference type="InterPro" id="IPR054090">
    <property type="entry name" value="Cep192_Spd-2-like_dom"/>
</dbReference>
<dbReference type="SMART" id="SM00710">
    <property type="entry name" value="PbH1"/>
    <property type="match status" value="8"/>
</dbReference>
<feature type="compositionally biased region" description="Polar residues" evidence="6">
    <location>
        <begin position="956"/>
        <end position="965"/>
    </location>
</feature>
<evidence type="ECO:0000256" key="2">
    <source>
        <dbReference type="ARBA" id="ARBA00004496"/>
    </source>
</evidence>
<sequence>MTPSPTSSTWRARVSALAAGTLAAAGLVVLAAQPASAAATGGVGATLPYVEVQAENAATNGTVIGPSTDYNTLPAEASYRKAVTLQGSGKYVEFTAPSATNSFVFRYSIPDSGNGSVYTAPLSLYINGTKQPNFTLTNAYSWYYGGYPFTNSPGSNPHHFYDEAHRLFGTTYPQGTKFRLQVDADSTASSYTIDLADFENVAGAIGQPSGSVSVTSKGADPTGAADSTAAFNSAISSAGAGGTVWIPEGTFRIPGHLILNNVTIRGAGMWRSTVVGSAPGFYGNYAPNGSSGIHLADFAIFGDVQERNDGAQVNGIGGAMSNSTVDRVWIEHMKVGAWMDGPFTNLVFSGMRIRNVTADGVNFHNGVTNSKVTNSDIRNTGDDALATWAEQNADVNDSFDHNTIQYPILANGIAIYGGHDNFVTDNRVIDSGLTQGGGIHVAQRFASTQLGRTDVLRNTIIRSGSLDPNWNFGVGALWFDARDGAMTGLTNVDNILIQQSPYEAIQFVSGSNITNVKINNATIQNTGTWVVQEQVGGSATITNSTATGTQAPGPIYNCGVGFTLTDGGGNSGIFATPQCQNITRPTFPPYLPDNGSQISVSPTALGFGSVATGSSSPAQAVTVTNSGTSAASVGSVTAGGDFSQTNNCGSSIAAGSSCTVNVTFRPSAAGSRSGTLTVTAAGVTSTVPLSGTGVAPGPILSPNPSSVSFAGTVVGGTSAQTVTVTNTGTTSATVSGVSASGDYSQANNCGTLSVGASCTVTVTFRPTASGTRAGTVTLTSNANNSPTTISLTGSGIGSDTNIALNKTASASSEVNGTQSAATTTDGNANTYWESANNAFPQWVQVDLGATNTVGRVTLRLPPSSAWGTRTQTLSVQTSTNGSSFTTAVGSATYTFTSPTNVVNITVPSVGARYVRVNITANSGWPAGQVSELEVYPSGGTSPNSPTLSTNPSSLTFPSQPLNTTSGSRAVTVSNTGTATASVSGVTVSGDYTQTNNCGTIAVGGSCTVNVSFRPTASGTRAGTLTITSNAANSPTTVALSGTGAGGTSTNLAAGRPTSESSHSQTYASGNTTDSNQNTYWESANNAFPQWVQVDLGSAQSASRIVLQLPASWEARSQTLSVQGSTNGSSFTTVVGQASYTFSPNTNTVTITFAATSQRYLRLNFTGNTGWPAGQLSEFQVWNS</sequence>
<keyword evidence="7" id="KW-0732">Signal</keyword>